<reference evidence="2 3" key="1">
    <citation type="submission" date="2021-01" db="EMBL/GenBank/DDBJ databases">
        <title>Genome public.</title>
        <authorList>
            <person name="Liu C."/>
            <person name="Sun Q."/>
        </authorList>
    </citation>
    <scope>NUCLEOTIDE SEQUENCE [LARGE SCALE GENOMIC DNA]</scope>
    <source>
        <strain evidence="2 3">YIM B02515</strain>
    </source>
</reference>
<proteinExistence type="predicted"/>
<name>A0ABS1TBV3_9CLOT</name>
<dbReference type="Gene3D" id="3.40.630.30">
    <property type="match status" value="1"/>
</dbReference>
<dbReference type="InterPro" id="IPR016181">
    <property type="entry name" value="Acyl_CoA_acyltransferase"/>
</dbReference>
<evidence type="ECO:0000313" key="3">
    <source>
        <dbReference type="Proteomes" id="UP000632377"/>
    </source>
</evidence>
<dbReference type="Pfam" id="PF00583">
    <property type="entry name" value="Acetyltransf_1"/>
    <property type="match status" value="1"/>
</dbReference>
<keyword evidence="3" id="KW-1185">Reference proteome</keyword>
<dbReference type="PROSITE" id="PS51186">
    <property type="entry name" value="GNAT"/>
    <property type="match status" value="1"/>
</dbReference>
<dbReference type="InterPro" id="IPR000182">
    <property type="entry name" value="GNAT_dom"/>
</dbReference>
<accession>A0ABS1TBV3</accession>
<dbReference type="Proteomes" id="UP000632377">
    <property type="component" value="Unassembled WGS sequence"/>
</dbReference>
<organism evidence="2 3">
    <name type="scientific">Clostridium rhizosphaerae</name>
    <dbReference type="NCBI Taxonomy" id="2803861"/>
    <lineage>
        <taxon>Bacteria</taxon>
        <taxon>Bacillati</taxon>
        <taxon>Bacillota</taxon>
        <taxon>Clostridia</taxon>
        <taxon>Eubacteriales</taxon>
        <taxon>Clostridiaceae</taxon>
        <taxon>Clostridium</taxon>
    </lineage>
</organism>
<protein>
    <submittedName>
        <fullName evidence="2">GNAT family N-acetyltransferase</fullName>
    </submittedName>
</protein>
<evidence type="ECO:0000259" key="1">
    <source>
        <dbReference type="PROSITE" id="PS51186"/>
    </source>
</evidence>
<evidence type="ECO:0000313" key="2">
    <source>
        <dbReference type="EMBL" id="MBL4936839.1"/>
    </source>
</evidence>
<gene>
    <name evidence="2" type="ORF">JK636_13845</name>
</gene>
<comment type="caution">
    <text evidence="2">The sequence shown here is derived from an EMBL/GenBank/DDBJ whole genome shotgun (WGS) entry which is preliminary data.</text>
</comment>
<sequence>MEIVSINKLEKSEVNKQVIEQLAQVLTYLEPENFGDCVKWWEGWFSDKMPGDKFTFIAEVQNNIIGVVRFWKTPFCNNKWLIEGLEVIPPERKKGVGRSIITGGIHILRDSAIEKIYVHISDKNIPSIKLHEVIGFKKIKSGVINSYGDFRGHVSEYVLDL</sequence>
<dbReference type="CDD" id="cd04301">
    <property type="entry name" value="NAT_SF"/>
    <property type="match status" value="1"/>
</dbReference>
<dbReference type="RefSeq" id="WP_202749586.1">
    <property type="nucleotide sequence ID" value="NZ_JAESWC010000008.1"/>
</dbReference>
<dbReference type="SUPFAM" id="SSF55729">
    <property type="entry name" value="Acyl-CoA N-acyltransferases (Nat)"/>
    <property type="match status" value="1"/>
</dbReference>
<feature type="domain" description="N-acetyltransferase" evidence="1">
    <location>
        <begin position="9"/>
        <end position="161"/>
    </location>
</feature>
<dbReference type="EMBL" id="JAESWC010000008">
    <property type="protein sequence ID" value="MBL4936839.1"/>
    <property type="molecule type" value="Genomic_DNA"/>
</dbReference>